<evidence type="ECO:0000313" key="2">
    <source>
        <dbReference type="EMBL" id="SVB94283.1"/>
    </source>
</evidence>
<accession>A0A382I623</accession>
<dbReference type="EMBL" id="UINC01065038">
    <property type="protein sequence ID" value="SVB94283.1"/>
    <property type="molecule type" value="Genomic_DNA"/>
</dbReference>
<feature type="transmembrane region" description="Helical" evidence="1">
    <location>
        <begin position="45"/>
        <end position="78"/>
    </location>
</feature>
<keyword evidence="1" id="KW-1133">Transmembrane helix</keyword>
<feature type="transmembrane region" description="Helical" evidence="1">
    <location>
        <begin position="12"/>
        <end position="33"/>
    </location>
</feature>
<proteinExistence type="predicted"/>
<evidence type="ECO:0008006" key="3">
    <source>
        <dbReference type="Google" id="ProtNLM"/>
    </source>
</evidence>
<keyword evidence="1" id="KW-0812">Transmembrane</keyword>
<organism evidence="2">
    <name type="scientific">marine metagenome</name>
    <dbReference type="NCBI Taxonomy" id="408172"/>
    <lineage>
        <taxon>unclassified sequences</taxon>
        <taxon>metagenomes</taxon>
        <taxon>ecological metagenomes</taxon>
    </lineage>
</organism>
<reference evidence="2" key="1">
    <citation type="submission" date="2018-05" db="EMBL/GenBank/DDBJ databases">
        <authorList>
            <person name="Lanie J.A."/>
            <person name="Ng W.-L."/>
            <person name="Kazmierczak K.M."/>
            <person name="Andrzejewski T.M."/>
            <person name="Davidsen T.M."/>
            <person name="Wayne K.J."/>
            <person name="Tettelin H."/>
            <person name="Glass J.I."/>
            <person name="Rusch D."/>
            <person name="Podicherti R."/>
            <person name="Tsui H.-C.T."/>
            <person name="Winkler M.E."/>
        </authorList>
    </citation>
    <scope>NUCLEOTIDE SEQUENCE</scope>
</reference>
<dbReference type="GO" id="GO:0055085">
    <property type="term" value="P:transmembrane transport"/>
    <property type="evidence" value="ECO:0007669"/>
    <property type="project" value="InterPro"/>
</dbReference>
<gene>
    <name evidence="2" type="ORF">METZ01_LOCUS247137</name>
</gene>
<name>A0A382I623_9ZZZZ</name>
<evidence type="ECO:0000256" key="1">
    <source>
        <dbReference type="SAM" id="Phobius"/>
    </source>
</evidence>
<feature type="non-terminal residue" evidence="2">
    <location>
        <position position="1"/>
    </location>
</feature>
<dbReference type="PANTHER" id="PTHR11814">
    <property type="entry name" value="SULFATE TRANSPORTER"/>
    <property type="match status" value="1"/>
</dbReference>
<dbReference type="AlphaFoldDB" id="A0A382I623"/>
<dbReference type="GO" id="GO:0016020">
    <property type="term" value="C:membrane"/>
    <property type="evidence" value="ECO:0007669"/>
    <property type="project" value="InterPro"/>
</dbReference>
<dbReference type="InterPro" id="IPR001902">
    <property type="entry name" value="SLC26A/SulP_fam"/>
</dbReference>
<sequence>YIPLALLLQNTLHQATLAMIIILAVLSLIRIEPIPEAWRVSRRDGVFAVLTFLITLALAPQLHWGILVGVGLSLAGYMQHTMRPHFAYLSRHPNGASSTRMPTI</sequence>
<protein>
    <recommendedName>
        <fullName evidence="3">SLC26A/SulP transporter domain-containing protein</fullName>
    </recommendedName>
</protein>
<keyword evidence="1" id="KW-0472">Membrane</keyword>